<proteinExistence type="predicted"/>
<dbReference type="Proteomes" id="UP000318478">
    <property type="component" value="Unassembled WGS sequence"/>
</dbReference>
<evidence type="ECO:0000313" key="2">
    <source>
        <dbReference type="EMBL" id="TWT85944.1"/>
    </source>
</evidence>
<name>A0A5C5ZEZ6_9BACT</name>
<feature type="signal peptide" evidence="1">
    <location>
        <begin position="1"/>
        <end position="36"/>
    </location>
</feature>
<dbReference type="RefSeq" id="WP_146584162.1">
    <property type="nucleotide sequence ID" value="NZ_SJPO01000001.1"/>
</dbReference>
<protein>
    <recommendedName>
        <fullName evidence="4">PEP-CTERM protein-sorting domain-containing protein</fullName>
    </recommendedName>
</protein>
<feature type="chain" id="PRO_5022927421" description="PEP-CTERM protein-sorting domain-containing protein" evidence="1">
    <location>
        <begin position="37"/>
        <end position="244"/>
    </location>
</feature>
<dbReference type="NCBIfam" id="TIGR02595">
    <property type="entry name" value="PEP_CTERM"/>
    <property type="match status" value="1"/>
</dbReference>
<sequence precursor="true">MTTCNRISSLLLAQLLRKQLVVAAALLVTAAGSAFAGTLATTSLAYNDGAGPDGGIWRGSVTVSATSFTNDEVDAVVDFAVFPPGPRFQQYLDDNGYAGVDPSNGDAVYAYQISSVSAAVPGIGSLSVGIDASDIVSLITSVATGVAGEVSPTADSNQGGTSAFWSFGNPVGVGGLSSILVITSPTVPAYDTLQLTSGIAGPNPSPLVPSPTDSLEPFREVPEPVSIGLLMSVALCGVSLRCKR</sequence>
<evidence type="ECO:0000256" key="1">
    <source>
        <dbReference type="SAM" id="SignalP"/>
    </source>
</evidence>
<dbReference type="InterPro" id="IPR013424">
    <property type="entry name" value="Ice-binding_C"/>
</dbReference>
<dbReference type="OrthoDB" id="9992863at2"/>
<accession>A0A5C5ZEZ6</accession>
<gene>
    <name evidence="2" type="ORF">Pla123a_07510</name>
</gene>
<organism evidence="2 3">
    <name type="scientific">Posidoniimonas polymericola</name>
    <dbReference type="NCBI Taxonomy" id="2528002"/>
    <lineage>
        <taxon>Bacteria</taxon>
        <taxon>Pseudomonadati</taxon>
        <taxon>Planctomycetota</taxon>
        <taxon>Planctomycetia</taxon>
        <taxon>Pirellulales</taxon>
        <taxon>Lacipirellulaceae</taxon>
        <taxon>Posidoniimonas</taxon>
    </lineage>
</organism>
<dbReference type="EMBL" id="SJPO01000001">
    <property type="protein sequence ID" value="TWT85944.1"/>
    <property type="molecule type" value="Genomic_DNA"/>
</dbReference>
<reference evidence="2 3" key="1">
    <citation type="submission" date="2019-02" db="EMBL/GenBank/DDBJ databases">
        <title>Deep-cultivation of Planctomycetes and their phenomic and genomic characterization uncovers novel biology.</title>
        <authorList>
            <person name="Wiegand S."/>
            <person name="Jogler M."/>
            <person name="Boedeker C."/>
            <person name="Pinto D."/>
            <person name="Vollmers J."/>
            <person name="Rivas-Marin E."/>
            <person name="Kohn T."/>
            <person name="Peeters S.H."/>
            <person name="Heuer A."/>
            <person name="Rast P."/>
            <person name="Oberbeckmann S."/>
            <person name="Bunk B."/>
            <person name="Jeske O."/>
            <person name="Meyerdierks A."/>
            <person name="Storesund J.E."/>
            <person name="Kallscheuer N."/>
            <person name="Luecker S."/>
            <person name="Lage O.M."/>
            <person name="Pohl T."/>
            <person name="Merkel B.J."/>
            <person name="Hornburger P."/>
            <person name="Mueller R.-W."/>
            <person name="Bruemmer F."/>
            <person name="Labrenz M."/>
            <person name="Spormann A.M."/>
            <person name="Op Den Camp H."/>
            <person name="Overmann J."/>
            <person name="Amann R."/>
            <person name="Jetten M.S.M."/>
            <person name="Mascher T."/>
            <person name="Medema M.H."/>
            <person name="Devos D.P."/>
            <person name="Kaster A.-K."/>
            <person name="Ovreas L."/>
            <person name="Rohde M."/>
            <person name="Galperin M.Y."/>
            <person name="Jogler C."/>
        </authorList>
    </citation>
    <scope>NUCLEOTIDE SEQUENCE [LARGE SCALE GENOMIC DNA]</scope>
    <source>
        <strain evidence="2 3">Pla123a</strain>
    </source>
</reference>
<keyword evidence="1" id="KW-0732">Signal</keyword>
<evidence type="ECO:0000313" key="3">
    <source>
        <dbReference type="Proteomes" id="UP000318478"/>
    </source>
</evidence>
<evidence type="ECO:0008006" key="4">
    <source>
        <dbReference type="Google" id="ProtNLM"/>
    </source>
</evidence>
<dbReference type="AlphaFoldDB" id="A0A5C5ZEZ6"/>
<keyword evidence="3" id="KW-1185">Reference proteome</keyword>
<comment type="caution">
    <text evidence="2">The sequence shown here is derived from an EMBL/GenBank/DDBJ whole genome shotgun (WGS) entry which is preliminary data.</text>
</comment>